<feature type="region of interest" description="Disordered" evidence="1">
    <location>
        <begin position="1"/>
        <end position="39"/>
    </location>
</feature>
<keyword evidence="3" id="KW-1185">Reference proteome</keyword>
<evidence type="ECO:0000313" key="2">
    <source>
        <dbReference type="EMBL" id="KPC17667.1"/>
    </source>
</evidence>
<sequence>MKSYEMGNHHNTRQDKHGAHRRTPDHFLEGCSTNQTVRQ</sequence>
<comment type="caution">
    <text evidence="2">The sequence shown here is derived from an EMBL/GenBank/DDBJ whole genome shotgun (WGS) entry which is preliminary data.</text>
</comment>
<protein>
    <submittedName>
        <fullName evidence="2">Uncharacterized protein</fullName>
    </submittedName>
</protein>
<name>A0ABR5KSW4_PSEAV</name>
<accession>A0ABR5KSW4</accession>
<feature type="compositionally biased region" description="Basic and acidic residues" evidence="1">
    <location>
        <begin position="12"/>
        <end position="28"/>
    </location>
</feature>
<proteinExistence type="predicted"/>
<dbReference type="EMBL" id="LGLK01000057">
    <property type="protein sequence ID" value="KPC17667.1"/>
    <property type="molecule type" value="Genomic_DNA"/>
</dbReference>
<gene>
    <name evidence="2" type="ORF">AC499_0869</name>
</gene>
<dbReference type="Proteomes" id="UP000037943">
    <property type="component" value="Unassembled WGS sequence"/>
</dbReference>
<organism evidence="2 3">
    <name type="scientific">Pseudomonas amygdali pv. lachrymans</name>
    <name type="common">Pseudomonas syringae pv. lachrymans</name>
    <dbReference type="NCBI Taxonomy" id="53707"/>
    <lineage>
        <taxon>Bacteria</taxon>
        <taxon>Pseudomonadati</taxon>
        <taxon>Pseudomonadota</taxon>
        <taxon>Gammaproteobacteria</taxon>
        <taxon>Pseudomonadales</taxon>
        <taxon>Pseudomonadaceae</taxon>
        <taxon>Pseudomonas</taxon>
        <taxon>Pseudomonas amygdali</taxon>
    </lineage>
</organism>
<evidence type="ECO:0000256" key="1">
    <source>
        <dbReference type="SAM" id="MobiDB-lite"/>
    </source>
</evidence>
<reference evidence="2 3" key="1">
    <citation type="submission" date="2015-10" db="EMBL/GenBank/DDBJ databases">
        <title>Comparative genomics and high-throughput reverse genetic screens identify a new phytobacterial MAMP and an Arabidopsis receptor required for immune elicitation.</title>
        <authorList>
            <person name="Mott G.A."/>
            <person name="Thakur S."/>
            <person name="Wang P.W."/>
            <person name="Desveaux D."/>
            <person name="Guttman D.S."/>
        </authorList>
    </citation>
    <scope>NUCLEOTIDE SEQUENCE [LARGE SCALE GENOMIC DNA]</scope>
    <source>
        <strain evidence="2 3">107</strain>
    </source>
</reference>
<evidence type="ECO:0000313" key="3">
    <source>
        <dbReference type="Proteomes" id="UP000037943"/>
    </source>
</evidence>